<sequence length="301" mass="34990">MSTTSIADPIRSDSDRISKNRIRETLPGPGCRRPPRIQDERRLPRNSTKNTPCPSNAQRDLALHQPPPEKIEFWRDLGGEESEAAACKPRNRDEGEEHEIIIRSEEKNRKKKGIKPRASGSQVRLQMLSRLKRREDSQQRRRKKKVSSKIANRIGSRRKRREEKRATNLTSRRSPLLRHGLFFFLLSRQEQKAGGEANCSWRVEYWSIERRKKKIPREINFSRSKTWILYVVVLGFPMGEKPLLCFALFFFFFFYRVEMASCIRALSGFRVSGFRGLDSFPGRADGSALTWPNLKVSVLNC</sequence>
<dbReference type="Proteomes" id="UP000008022">
    <property type="component" value="Unassembled WGS sequence"/>
</dbReference>
<proteinExistence type="predicted"/>
<dbReference type="Gramene" id="ORUFI10G13310.1">
    <property type="protein sequence ID" value="ORUFI10G13310.1"/>
    <property type="gene ID" value="ORUFI10G13310"/>
</dbReference>
<protein>
    <submittedName>
        <fullName evidence="3">Uncharacterized protein</fullName>
    </submittedName>
</protein>
<feature type="compositionally biased region" description="Polar residues" evidence="1">
    <location>
        <begin position="45"/>
        <end position="58"/>
    </location>
</feature>
<dbReference type="AlphaFoldDB" id="A0A0E0R060"/>
<feature type="compositionally biased region" description="Basic and acidic residues" evidence="1">
    <location>
        <begin position="10"/>
        <end position="24"/>
    </location>
</feature>
<organism evidence="3 4">
    <name type="scientific">Oryza rufipogon</name>
    <name type="common">Brownbeard rice</name>
    <name type="synonym">Asian wild rice</name>
    <dbReference type="NCBI Taxonomy" id="4529"/>
    <lineage>
        <taxon>Eukaryota</taxon>
        <taxon>Viridiplantae</taxon>
        <taxon>Streptophyta</taxon>
        <taxon>Embryophyta</taxon>
        <taxon>Tracheophyta</taxon>
        <taxon>Spermatophyta</taxon>
        <taxon>Magnoliopsida</taxon>
        <taxon>Liliopsida</taxon>
        <taxon>Poales</taxon>
        <taxon>Poaceae</taxon>
        <taxon>BOP clade</taxon>
        <taxon>Oryzoideae</taxon>
        <taxon>Oryzeae</taxon>
        <taxon>Oryzinae</taxon>
        <taxon>Oryza</taxon>
    </lineage>
</organism>
<feature type="region of interest" description="Disordered" evidence="1">
    <location>
        <begin position="82"/>
        <end position="171"/>
    </location>
</feature>
<keyword evidence="2" id="KW-0472">Membrane</keyword>
<feature type="compositionally biased region" description="Basic and acidic residues" evidence="1">
    <location>
        <begin position="90"/>
        <end position="108"/>
    </location>
</feature>
<evidence type="ECO:0000256" key="2">
    <source>
        <dbReference type="SAM" id="Phobius"/>
    </source>
</evidence>
<evidence type="ECO:0000313" key="4">
    <source>
        <dbReference type="Proteomes" id="UP000008022"/>
    </source>
</evidence>
<reference evidence="4" key="1">
    <citation type="submission" date="2013-06" db="EMBL/GenBank/DDBJ databases">
        <authorList>
            <person name="Zhao Q."/>
        </authorList>
    </citation>
    <scope>NUCLEOTIDE SEQUENCE</scope>
    <source>
        <strain evidence="4">cv. W1943</strain>
    </source>
</reference>
<dbReference type="HOGENOM" id="CLU_925539_0_0_1"/>
<feature type="region of interest" description="Disordered" evidence="1">
    <location>
        <begin position="1"/>
        <end position="69"/>
    </location>
</feature>
<evidence type="ECO:0000313" key="3">
    <source>
        <dbReference type="EnsemblPlants" id="ORUFI10G13310.1"/>
    </source>
</evidence>
<feature type="transmembrane region" description="Helical" evidence="2">
    <location>
        <begin position="227"/>
        <end position="255"/>
    </location>
</feature>
<dbReference type="EnsemblPlants" id="ORUFI10G13310.1">
    <property type="protein sequence ID" value="ORUFI10G13310.1"/>
    <property type="gene ID" value="ORUFI10G13310"/>
</dbReference>
<reference evidence="3" key="2">
    <citation type="submission" date="2015-06" db="UniProtKB">
        <authorList>
            <consortium name="EnsemblPlants"/>
        </authorList>
    </citation>
    <scope>IDENTIFICATION</scope>
</reference>
<accession>A0A0E0R060</accession>
<name>A0A0E0R060_ORYRU</name>
<keyword evidence="2" id="KW-0812">Transmembrane</keyword>
<keyword evidence="2" id="KW-1133">Transmembrane helix</keyword>
<keyword evidence="4" id="KW-1185">Reference proteome</keyword>
<evidence type="ECO:0000256" key="1">
    <source>
        <dbReference type="SAM" id="MobiDB-lite"/>
    </source>
</evidence>